<gene>
    <name evidence="1" type="ORF">BUALT_Bualt14G0111700</name>
</gene>
<dbReference type="AlphaFoldDB" id="A0AAV6WQ67"/>
<comment type="caution">
    <text evidence="1">The sequence shown here is derived from an EMBL/GenBank/DDBJ whole genome shotgun (WGS) entry which is preliminary data.</text>
</comment>
<dbReference type="PANTHER" id="PTHR32278:SF130">
    <property type="entry name" value="F-BOX DOMAIN-CONTAINING PROTEIN"/>
    <property type="match status" value="1"/>
</dbReference>
<dbReference type="InterPro" id="IPR036047">
    <property type="entry name" value="F-box-like_dom_sf"/>
</dbReference>
<dbReference type="EMBL" id="WHWC01000014">
    <property type="protein sequence ID" value="KAG8370387.1"/>
    <property type="molecule type" value="Genomic_DNA"/>
</dbReference>
<evidence type="ECO:0000313" key="2">
    <source>
        <dbReference type="Proteomes" id="UP000826271"/>
    </source>
</evidence>
<dbReference type="InterPro" id="IPR025886">
    <property type="entry name" value="PP2-like"/>
</dbReference>
<reference evidence="1" key="1">
    <citation type="submission" date="2019-10" db="EMBL/GenBank/DDBJ databases">
        <authorList>
            <person name="Zhang R."/>
            <person name="Pan Y."/>
            <person name="Wang J."/>
            <person name="Ma R."/>
            <person name="Yu S."/>
        </authorList>
    </citation>
    <scope>NUCLEOTIDE SEQUENCE</scope>
    <source>
        <strain evidence="1">LA-IB0</strain>
        <tissue evidence="1">Leaf</tissue>
    </source>
</reference>
<organism evidence="1 2">
    <name type="scientific">Buddleja alternifolia</name>
    <dbReference type="NCBI Taxonomy" id="168488"/>
    <lineage>
        <taxon>Eukaryota</taxon>
        <taxon>Viridiplantae</taxon>
        <taxon>Streptophyta</taxon>
        <taxon>Embryophyta</taxon>
        <taxon>Tracheophyta</taxon>
        <taxon>Spermatophyta</taxon>
        <taxon>Magnoliopsida</taxon>
        <taxon>eudicotyledons</taxon>
        <taxon>Gunneridae</taxon>
        <taxon>Pentapetalae</taxon>
        <taxon>asterids</taxon>
        <taxon>lamiids</taxon>
        <taxon>Lamiales</taxon>
        <taxon>Scrophulariaceae</taxon>
        <taxon>Buddlejeae</taxon>
        <taxon>Buddleja</taxon>
    </lineage>
</organism>
<proteinExistence type="predicted"/>
<name>A0AAV6WQ67_9LAMI</name>
<dbReference type="Pfam" id="PF14299">
    <property type="entry name" value="PP2"/>
    <property type="match status" value="1"/>
</dbReference>
<accession>A0AAV6WQ67</accession>
<keyword evidence="2" id="KW-1185">Reference proteome</keyword>
<dbReference type="CDD" id="cd22162">
    <property type="entry name" value="F-box_AtSKIP3-like"/>
    <property type="match status" value="1"/>
</dbReference>
<sequence length="299" mass="34539">MENEDHDHEMSPFCLLPEGCISNIISLTSAGDACTAAAVSLRFKSAADSDTVWERFLPPDYKNIIARCSSPVAYSTKKKLYFMLCDSHLLLDEGKMSIRLNKSTGKKWYMLSARELQIAWKDNPIYWKWTSLPESRFAEVAELLSVSWLEISGKFQAQTLSPETKYAAYLVFKLSENHSGLNCSSKTSVKFVKENSTETTEEKISSVYLDLPTYEGVMRRRRWMHMLVRRMGRRLAWRRNDDWLEVELGQFFINDEGDKNAVQIKLFETELLDWKKGLIVEGIEVRPVEASDPFSLWFL</sequence>
<dbReference type="Gene3D" id="1.20.1280.50">
    <property type="match status" value="1"/>
</dbReference>
<dbReference type="SUPFAM" id="SSF81383">
    <property type="entry name" value="F-box domain"/>
    <property type="match status" value="1"/>
</dbReference>
<evidence type="ECO:0000313" key="1">
    <source>
        <dbReference type="EMBL" id="KAG8370387.1"/>
    </source>
</evidence>
<dbReference type="Proteomes" id="UP000826271">
    <property type="component" value="Unassembled WGS sequence"/>
</dbReference>
<protein>
    <submittedName>
        <fullName evidence="1">Uncharacterized protein</fullName>
    </submittedName>
</protein>
<dbReference type="PANTHER" id="PTHR32278">
    <property type="entry name" value="F-BOX DOMAIN-CONTAINING PROTEIN"/>
    <property type="match status" value="1"/>
</dbReference>